<dbReference type="SMART" id="SM01419">
    <property type="entry name" value="Thiol-ester_cl"/>
    <property type="match status" value="1"/>
</dbReference>
<evidence type="ECO:0000256" key="5">
    <source>
        <dbReference type="ARBA" id="ARBA00022966"/>
    </source>
</evidence>
<comment type="caution">
    <text evidence="8">The sequence shown here is derived from an EMBL/GenBank/DDBJ whole genome shotgun (WGS) entry which is preliminary data.</text>
</comment>
<evidence type="ECO:0000313" key="8">
    <source>
        <dbReference type="EMBL" id="CAG5136701.1"/>
    </source>
</evidence>
<gene>
    <name evidence="8" type="ORF">CUNI_LOCUS22259</name>
</gene>
<dbReference type="InterPro" id="IPR050473">
    <property type="entry name" value="A2M/Complement_sys"/>
</dbReference>
<dbReference type="SMART" id="SM01361">
    <property type="entry name" value="A2M_recep"/>
    <property type="match status" value="1"/>
</dbReference>
<dbReference type="Pfam" id="PF00207">
    <property type="entry name" value="A2M"/>
    <property type="match status" value="1"/>
</dbReference>
<dbReference type="PANTHER" id="PTHR11412:SF136">
    <property type="entry name" value="CD109 ANTIGEN"/>
    <property type="match status" value="1"/>
</dbReference>
<dbReference type="Gene3D" id="2.60.40.690">
    <property type="entry name" value="Alpha-macroglobulin, receptor-binding domain"/>
    <property type="match status" value="1"/>
</dbReference>
<evidence type="ECO:0000313" key="9">
    <source>
        <dbReference type="Proteomes" id="UP000678393"/>
    </source>
</evidence>
<accession>A0A8S4AFR7</accession>
<name>A0A8S4AFR7_9EUPU</name>
<dbReference type="InterPro" id="IPR008930">
    <property type="entry name" value="Terpenoid_cyclase/PrenylTrfase"/>
</dbReference>
<reference evidence="8" key="1">
    <citation type="submission" date="2021-04" db="EMBL/GenBank/DDBJ databases">
        <authorList>
            <consortium name="Molecular Ecology Group"/>
        </authorList>
    </citation>
    <scope>NUCLEOTIDE SEQUENCE</scope>
</reference>
<dbReference type="Gene3D" id="2.60.40.10">
    <property type="entry name" value="Immunoglobulins"/>
    <property type="match status" value="1"/>
</dbReference>
<dbReference type="FunFam" id="2.60.40.10:FF:000155">
    <property type="entry name" value="complement C3 isoform X1"/>
    <property type="match status" value="1"/>
</dbReference>
<dbReference type="InterPro" id="IPR019742">
    <property type="entry name" value="MacrogloblnA2_CS"/>
</dbReference>
<keyword evidence="2" id="KW-0646">Protease inhibitor</keyword>
<keyword evidence="4" id="KW-0722">Serine protease inhibitor</keyword>
<keyword evidence="5" id="KW-0882">Thioester bond</keyword>
<dbReference type="InterPro" id="IPR041813">
    <property type="entry name" value="A2M_TED"/>
</dbReference>
<evidence type="ECO:0000256" key="4">
    <source>
        <dbReference type="ARBA" id="ARBA00022900"/>
    </source>
</evidence>
<dbReference type="OrthoDB" id="9998011at2759"/>
<dbReference type="PANTHER" id="PTHR11412">
    <property type="entry name" value="MACROGLOBULIN / COMPLEMENT"/>
    <property type="match status" value="1"/>
</dbReference>
<dbReference type="Pfam" id="PF07677">
    <property type="entry name" value="A2M_recep"/>
    <property type="match status" value="1"/>
</dbReference>
<dbReference type="SUPFAM" id="SSF81296">
    <property type="entry name" value="E set domains"/>
    <property type="match status" value="1"/>
</dbReference>
<keyword evidence="3" id="KW-0732">Signal</keyword>
<evidence type="ECO:0000256" key="1">
    <source>
        <dbReference type="ARBA" id="ARBA00010952"/>
    </source>
</evidence>
<dbReference type="InterPro" id="IPR014756">
    <property type="entry name" value="Ig_E-set"/>
</dbReference>
<feature type="domain" description="Alpha-macroglobulin receptor-binding" evidence="7">
    <location>
        <begin position="539"/>
        <end position="623"/>
    </location>
</feature>
<dbReference type="Gene3D" id="1.50.10.20">
    <property type="match status" value="2"/>
</dbReference>
<dbReference type="EMBL" id="CAJHNH020008560">
    <property type="protein sequence ID" value="CAG5136701.1"/>
    <property type="molecule type" value="Genomic_DNA"/>
</dbReference>
<dbReference type="Pfam" id="PF07678">
    <property type="entry name" value="TED_complement"/>
    <property type="match status" value="2"/>
</dbReference>
<sequence length="648" mass="72043">MRVFRPFFVSLNLPYSVIRGEKVILQAIVFNYLPEDLTVQVTLALSKSFSNILIDAKGQEQTSQKEIVQNVLVRAGDAKSVFFPITPLELGKIDIEVKARSTKAADAIRRQLLVKAEGVSKDYNIAVLIDLTEGKNSFSQTVNLSLPTNVVKESQRVRISAVGDLMGPTIGGLDSLLQMPMGCGEQTMLSMAPDVYITDYLTAVNQLTADIKSKALNYMESGYQRELTYKHKDGSFSAFGESDKSGSMWLTAFVMRVFNQAKPHIYIDEQVMITSLRWIIAKQNSDGSFPEPGVVIHTSMQGNAAGGIALTLYVMITLLENKDRLVDNPEKHLLLTMIVLLFSPFVQLQFSTDGLTFWHQVQAPKTSTSSWESPNPTQSTDTEMTAYILLTYIVRGEIAKAKNIVQWLIKQRSPHGGFQSTQDTVVALHALSQFAKIIYSKNFNLQVTATLSPSEVYTFNIDQSNALVLQTHETKDVPSKVKIDATGSGIGLVEVAVYFNVESDIGEVTFELSVKLVEETMKHLLVETCTKWIGEGASSGMAIQEFGIPSGFKFDIDSFRQIDILKKIEFEDRKVVFYFDKIGTTPICLQMRVKRDGLVAKSQPVPVKVIDYYNPNNQVTVFYQSAILKNSTICDVVNEVDNCVSVSK</sequence>
<evidence type="ECO:0000256" key="6">
    <source>
        <dbReference type="ARBA" id="ARBA00023157"/>
    </source>
</evidence>
<proteinExistence type="inferred from homology"/>
<dbReference type="InterPro" id="IPR036595">
    <property type="entry name" value="A-macroglobulin_rcpt-bd_sf"/>
</dbReference>
<organism evidence="8 9">
    <name type="scientific">Candidula unifasciata</name>
    <dbReference type="NCBI Taxonomy" id="100452"/>
    <lineage>
        <taxon>Eukaryota</taxon>
        <taxon>Metazoa</taxon>
        <taxon>Spiralia</taxon>
        <taxon>Lophotrochozoa</taxon>
        <taxon>Mollusca</taxon>
        <taxon>Gastropoda</taxon>
        <taxon>Heterobranchia</taxon>
        <taxon>Euthyneura</taxon>
        <taxon>Panpulmonata</taxon>
        <taxon>Eupulmonata</taxon>
        <taxon>Stylommatophora</taxon>
        <taxon>Helicina</taxon>
        <taxon>Helicoidea</taxon>
        <taxon>Geomitridae</taxon>
        <taxon>Candidula</taxon>
    </lineage>
</organism>
<comment type="similarity">
    <text evidence="1">Belongs to the protease inhibitor I39 (alpha-2-macroglobulin) family.</text>
</comment>
<evidence type="ECO:0000259" key="7">
    <source>
        <dbReference type="SMART" id="SM01361"/>
    </source>
</evidence>
<dbReference type="GO" id="GO:0004867">
    <property type="term" value="F:serine-type endopeptidase inhibitor activity"/>
    <property type="evidence" value="ECO:0007669"/>
    <property type="project" value="UniProtKB-KW"/>
</dbReference>
<dbReference type="InterPro" id="IPR047565">
    <property type="entry name" value="Alpha-macroglob_thiol-ester_cl"/>
</dbReference>
<dbReference type="Proteomes" id="UP000678393">
    <property type="component" value="Unassembled WGS sequence"/>
</dbReference>
<dbReference type="InterPro" id="IPR013783">
    <property type="entry name" value="Ig-like_fold"/>
</dbReference>
<keyword evidence="6" id="KW-1015">Disulfide bond</keyword>
<dbReference type="InterPro" id="IPR009048">
    <property type="entry name" value="A-macroglobulin_rcpt-bd"/>
</dbReference>
<protein>
    <recommendedName>
        <fullName evidence="7">Alpha-macroglobulin receptor-binding domain-containing protein</fullName>
    </recommendedName>
</protein>
<dbReference type="GO" id="GO:0005615">
    <property type="term" value="C:extracellular space"/>
    <property type="evidence" value="ECO:0007669"/>
    <property type="project" value="InterPro"/>
</dbReference>
<evidence type="ECO:0000256" key="2">
    <source>
        <dbReference type="ARBA" id="ARBA00022690"/>
    </source>
</evidence>
<dbReference type="InterPro" id="IPR001599">
    <property type="entry name" value="Macroglobln_a2"/>
</dbReference>
<dbReference type="InterPro" id="IPR011626">
    <property type="entry name" value="Alpha-macroglobulin_TED"/>
</dbReference>
<dbReference type="SUPFAM" id="SSF49410">
    <property type="entry name" value="Alpha-macroglobulin receptor domain"/>
    <property type="match status" value="1"/>
</dbReference>
<dbReference type="SUPFAM" id="SSF48239">
    <property type="entry name" value="Terpenoid cyclases/Protein prenyltransferases"/>
    <property type="match status" value="1"/>
</dbReference>
<dbReference type="CDD" id="cd02897">
    <property type="entry name" value="A2M_2"/>
    <property type="match status" value="1"/>
</dbReference>
<dbReference type="AlphaFoldDB" id="A0A8S4AFR7"/>
<dbReference type="PROSITE" id="PS00477">
    <property type="entry name" value="ALPHA_2_MACROGLOBULIN"/>
    <property type="match status" value="1"/>
</dbReference>
<keyword evidence="9" id="KW-1185">Reference proteome</keyword>
<evidence type="ECO:0000256" key="3">
    <source>
        <dbReference type="ARBA" id="ARBA00022729"/>
    </source>
</evidence>